<accession>A0A9D1KPI2</accession>
<comment type="caution">
    <text evidence="3">The sequence shown here is derived from an EMBL/GenBank/DDBJ whole genome shotgun (WGS) entry which is preliminary data.</text>
</comment>
<dbReference type="SUPFAM" id="SSF110296">
    <property type="entry name" value="Oligoxyloglucan reducing end-specific cellobiohydrolase"/>
    <property type="match status" value="1"/>
</dbReference>
<dbReference type="AlphaFoldDB" id="A0A9D1KPI2"/>
<gene>
    <name evidence="3" type="ORF">IAA98_12580</name>
</gene>
<evidence type="ECO:0000313" key="4">
    <source>
        <dbReference type="Proteomes" id="UP000886842"/>
    </source>
</evidence>
<proteinExistence type="predicted"/>
<evidence type="ECO:0000313" key="3">
    <source>
        <dbReference type="EMBL" id="HIT76413.1"/>
    </source>
</evidence>
<reference evidence="3" key="2">
    <citation type="journal article" date="2021" name="PeerJ">
        <title>Extensive microbial diversity within the chicken gut microbiome revealed by metagenomics and culture.</title>
        <authorList>
            <person name="Gilroy R."/>
            <person name="Ravi A."/>
            <person name="Getino M."/>
            <person name="Pursley I."/>
            <person name="Horton D.L."/>
            <person name="Alikhan N.F."/>
            <person name="Baker D."/>
            <person name="Gharbi K."/>
            <person name="Hall N."/>
            <person name="Watson M."/>
            <person name="Adriaenssens E.M."/>
            <person name="Foster-Nyarko E."/>
            <person name="Jarju S."/>
            <person name="Secka A."/>
            <person name="Antonio M."/>
            <person name="Oren A."/>
            <person name="Chaudhuri R.R."/>
            <person name="La Ragione R."/>
            <person name="Hildebrand F."/>
            <person name="Pallen M.J."/>
        </authorList>
    </citation>
    <scope>NUCLEOTIDE SEQUENCE</scope>
    <source>
        <strain evidence="3">ChiGjej1B1-24693</strain>
    </source>
</reference>
<sequence length="750" mass="80112">MERCPMARCRALALLFGLLLLASCRPAEAPDEPTTPQWATYPTAAEALPSAATHRVTGSVPGTSKQPVLYVGSTTDPGAPEQATVWLPGKGRSPGRPVRLELSGDSRVEAVGTNGDTTVVVGHQWQEGREAPFAMVSRDRRAWDPIPITVDLHERSIVLHRVAVTSTGEAVALGVDRDRDVAVALDLAEQRIVDLPGPAAMVPEAVRAVVRVDDRMLALVRMTTEDGSSTVLGYQSNADATSWALSGPLPGEDTEVNGAIIAPYGVVATGSRRVGGVQRPAIWRWLDGYGWEASDTVDMDLSEGSDAAFGAPVTLGKDVVIPVLRADATRTPLMVWTWRSGLPQWFWPTSLPRWNGPNPDVRLERDGQRVRAVRSGWGRTEVGRFDLDDLEWTSLARSEPAVVPVQDWSSVTLDGDVPLLIGTRQRSQTTATGWRTGPHESAYGLDSGSLARTSWDPRQGKDLTMRAMQTGTDGTTVLLGVAEVGEQQGWTDVRGWVRPPGGDWQEATGLDGPRSEQLSALLAVEDGWLAVGVDSDGLAQGRAEQVAVWRSADGRQWQRADGPRLGKGFEQMRATAACIVDDAVVLVGWGRRGDGGEVPLVLRGKGEKWTRVEPTGLDGTVTRLTGCAADGETLLVRGSGATSHLWRSTDGGRGFDEVSPEASHDRIGTVIAVDGGFLAGGERHGHGLAGPVVWLSSDGATWTAVPVVGTTRQQVSQLMVHREGLVVAMVGTSGPEVVTLTNWAELLAQV</sequence>
<name>A0A9D1KPI2_9ACTN</name>
<feature type="region of interest" description="Disordered" evidence="1">
    <location>
        <begin position="426"/>
        <end position="458"/>
    </location>
</feature>
<keyword evidence="2" id="KW-0732">Signal</keyword>
<feature type="signal peptide" evidence="2">
    <location>
        <begin position="1"/>
        <end position="29"/>
    </location>
</feature>
<dbReference type="EMBL" id="DVLP01000368">
    <property type="protein sequence ID" value="HIT76413.1"/>
    <property type="molecule type" value="Genomic_DNA"/>
</dbReference>
<evidence type="ECO:0000256" key="1">
    <source>
        <dbReference type="SAM" id="MobiDB-lite"/>
    </source>
</evidence>
<feature type="chain" id="PRO_5038580165" evidence="2">
    <location>
        <begin position="30"/>
        <end position="750"/>
    </location>
</feature>
<dbReference type="Proteomes" id="UP000886842">
    <property type="component" value="Unassembled WGS sequence"/>
</dbReference>
<evidence type="ECO:0000256" key="2">
    <source>
        <dbReference type="SAM" id="SignalP"/>
    </source>
</evidence>
<organism evidence="3 4">
    <name type="scientific">Candidatus Avipropionibacterium avicola</name>
    <dbReference type="NCBI Taxonomy" id="2840701"/>
    <lineage>
        <taxon>Bacteria</taxon>
        <taxon>Bacillati</taxon>
        <taxon>Actinomycetota</taxon>
        <taxon>Actinomycetes</taxon>
        <taxon>Propionibacteriales</taxon>
        <taxon>Propionibacteriaceae</taxon>
        <taxon>Propionibacteriaceae incertae sedis</taxon>
        <taxon>Candidatus Avipropionibacterium</taxon>
    </lineage>
</organism>
<protein>
    <submittedName>
        <fullName evidence="3">Uncharacterized protein</fullName>
    </submittedName>
</protein>
<dbReference type="PROSITE" id="PS51257">
    <property type="entry name" value="PROKAR_LIPOPROTEIN"/>
    <property type="match status" value="1"/>
</dbReference>
<reference evidence="3" key="1">
    <citation type="submission" date="2020-10" db="EMBL/GenBank/DDBJ databases">
        <authorList>
            <person name="Gilroy R."/>
        </authorList>
    </citation>
    <scope>NUCLEOTIDE SEQUENCE</scope>
    <source>
        <strain evidence="3">ChiGjej1B1-24693</strain>
    </source>
</reference>